<comment type="subcellular location">
    <subcellularLocation>
        <location evidence="1">Nucleus</location>
    </subcellularLocation>
</comment>
<dbReference type="FunFam" id="2.170.120.12:FF:000003">
    <property type="entry name" value="Dna-directed rna polymerases i and iii subunit"/>
    <property type="match status" value="1"/>
</dbReference>
<keyword evidence="5" id="KW-0539">Nucleus</keyword>
<dbReference type="Gene3D" id="3.30.1360.10">
    <property type="entry name" value="RNA polymerase, RBP11-like subunit"/>
    <property type="match status" value="1"/>
</dbReference>
<dbReference type="PANTHER" id="PTHR11800:SF13">
    <property type="entry name" value="DNA-DIRECTED RNA POLYMERASES I AND III SUBUNIT RPAC1"/>
    <property type="match status" value="1"/>
</dbReference>
<sequence>MSVDTRNEAFLHEYCVENAETTDFPGNYADFDDSWDLQSFKENVEENAIEFDMIGISPAIANAFRRILLAEVPTMAIEKVFIYNNTSILQDDFLAHRLGLIPINVDPRYFEYRQEGDEEGTPQDTIVFELKLKCTKNPNPEPDACTPESLYNNRNIYSKHLKWVPIGNQEEIFQGKPIKPVDDDILIAKLSPGQELDLKLHCVKGVGRDHIKFSPVATAFYRLLPKIQLLRTFENDEAEKLKKCFTKGVIKCENVDGKKIAKVVNPRKDTCGRNVFRHPEFKDSVKLSVVKDHFIFSIESTGALSPQTLFLEAVEIFAGKCRHFLGELEEINKDAK</sequence>
<dbReference type="STRING" id="1965070.A0A3S3SN27"/>
<evidence type="ECO:0000259" key="7">
    <source>
        <dbReference type="SMART" id="SM00662"/>
    </source>
</evidence>
<comment type="similarity">
    <text evidence="6">Belongs to the archaeal Rpo3/eukaryotic RPB3 RNA polymerase subunit family.</text>
</comment>
<dbReference type="SUPFAM" id="SSF56553">
    <property type="entry name" value="Insert subdomain of RNA polymerase alpha subunit"/>
    <property type="match status" value="1"/>
</dbReference>
<proteinExistence type="inferred from homology"/>
<dbReference type="InterPro" id="IPR011262">
    <property type="entry name" value="DNA-dir_RNA_pol_insert"/>
</dbReference>
<evidence type="ECO:0000256" key="5">
    <source>
        <dbReference type="ARBA" id="ARBA00023242"/>
    </source>
</evidence>
<dbReference type="InterPro" id="IPR036603">
    <property type="entry name" value="RBP11-like"/>
</dbReference>
<dbReference type="PANTHER" id="PTHR11800">
    <property type="entry name" value="DNA-DIRECTED RNA POLYMERASE"/>
    <property type="match status" value="1"/>
</dbReference>
<dbReference type="InterPro" id="IPR033901">
    <property type="entry name" value="RNAPI/III_AC40"/>
</dbReference>
<keyword evidence="3 8" id="KW-0240">DNA-directed RNA polymerase</keyword>
<dbReference type="OrthoDB" id="270173at2759"/>
<evidence type="ECO:0000256" key="6">
    <source>
        <dbReference type="ARBA" id="ARBA00025804"/>
    </source>
</evidence>
<dbReference type="GO" id="GO:0003899">
    <property type="term" value="F:DNA-directed RNA polymerase activity"/>
    <property type="evidence" value="ECO:0007669"/>
    <property type="project" value="InterPro"/>
</dbReference>
<gene>
    <name evidence="8" type="ORF">B4U79_13709</name>
</gene>
<dbReference type="InterPro" id="IPR011263">
    <property type="entry name" value="DNA-dir_RNA_pol_RpoA/D/Rpb3"/>
</dbReference>
<organism evidence="8 9">
    <name type="scientific">Dinothrombium tinctorium</name>
    <dbReference type="NCBI Taxonomy" id="1965070"/>
    <lineage>
        <taxon>Eukaryota</taxon>
        <taxon>Metazoa</taxon>
        <taxon>Ecdysozoa</taxon>
        <taxon>Arthropoda</taxon>
        <taxon>Chelicerata</taxon>
        <taxon>Arachnida</taxon>
        <taxon>Acari</taxon>
        <taxon>Acariformes</taxon>
        <taxon>Trombidiformes</taxon>
        <taxon>Prostigmata</taxon>
        <taxon>Anystina</taxon>
        <taxon>Parasitengona</taxon>
        <taxon>Trombidioidea</taxon>
        <taxon>Trombidiidae</taxon>
        <taxon>Dinothrombium</taxon>
    </lineage>
</organism>
<dbReference type="HAMAP" id="MF_00320">
    <property type="entry name" value="RNApol_arch_Rpo3"/>
    <property type="match status" value="1"/>
</dbReference>
<dbReference type="SUPFAM" id="SSF55257">
    <property type="entry name" value="RBP11-like subunits of RNA polymerase"/>
    <property type="match status" value="1"/>
</dbReference>
<dbReference type="InterPro" id="IPR050518">
    <property type="entry name" value="Rpo3/RPB3_RNA_Pol_subunit"/>
</dbReference>
<dbReference type="GO" id="GO:0005736">
    <property type="term" value="C:RNA polymerase I complex"/>
    <property type="evidence" value="ECO:0007669"/>
    <property type="project" value="TreeGrafter"/>
</dbReference>
<dbReference type="EMBL" id="NCKU01000061">
    <property type="protein sequence ID" value="RWS17550.1"/>
    <property type="molecule type" value="Genomic_DNA"/>
</dbReference>
<protein>
    <recommendedName>
        <fullName evidence="2">DNA-directed RNA polymerases I and III subunit RPAC1</fullName>
    </recommendedName>
</protein>
<dbReference type="GO" id="GO:0005666">
    <property type="term" value="C:RNA polymerase III complex"/>
    <property type="evidence" value="ECO:0007669"/>
    <property type="project" value="TreeGrafter"/>
</dbReference>
<evidence type="ECO:0000256" key="3">
    <source>
        <dbReference type="ARBA" id="ARBA00022478"/>
    </source>
</evidence>
<keyword evidence="4" id="KW-0804">Transcription</keyword>
<evidence type="ECO:0000256" key="4">
    <source>
        <dbReference type="ARBA" id="ARBA00023163"/>
    </source>
</evidence>
<dbReference type="Pfam" id="PF01000">
    <property type="entry name" value="RNA_pol_A_bac"/>
    <property type="match status" value="1"/>
</dbReference>
<reference evidence="8 9" key="1">
    <citation type="journal article" date="2018" name="Gigascience">
        <title>Genomes of trombidid mites reveal novel predicted allergens and laterally-transferred genes associated with secondary metabolism.</title>
        <authorList>
            <person name="Dong X."/>
            <person name="Chaisiri K."/>
            <person name="Xia D."/>
            <person name="Armstrong S.D."/>
            <person name="Fang Y."/>
            <person name="Donnelly M.J."/>
            <person name="Kadowaki T."/>
            <person name="McGarry J.W."/>
            <person name="Darby A.C."/>
            <person name="Makepeace B.L."/>
        </authorList>
    </citation>
    <scope>NUCLEOTIDE SEQUENCE [LARGE SCALE GENOMIC DNA]</scope>
    <source>
        <strain evidence="8">UoL-WK</strain>
    </source>
</reference>
<name>A0A3S3SN27_9ACAR</name>
<dbReference type="SMART" id="SM00662">
    <property type="entry name" value="RPOLD"/>
    <property type="match status" value="1"/>
</dbReference>
<dbReference type="CDD" id="cd07032">
    <property type="entry name" value="RNAP_I_II_AC40"/>
    <property type="match status" value="1"/>
</dbReference>
<dbReference type="GO" id="GO:0046983">
    <property type="term" value="F:protein dimerization activity"/>
    <property type="evidence" value="ECO:0007669"/>
    <property type="project" value="InterPro"/>
</dbReference>
<evidence type="ECO:0000256" key="2">
    <source>
        <dbReference type="ARBA" id="ARBA00022083"/>
    </source>
</evidence>
<dbReference type="NCBIfam" id="NF001988">
    <property type="entry name" value="PRK00783.1"/>
    <property type="match status" value="1"/>
</dbReference>
<dbReference type="Pfam" id="PF01193">
    <property type="entry name" value="RNA_pol_L"/>
    <property type="match status" value="1"/>
</dbReference>
<comment type="caution">
    <text evidence="8">The sequence shown here is derived from an EMBL/GenBank/DDBJ whole genome shotgun (WGS) entry which is preliminary data.</text>
</comment>
<dbReference type="Proteomes" id="UP000285301">
    <property type="component" value="Unassembled WGS sequence"/>
</dbReference>
<evidence type="ECO:0000313" key="8">
    <source>
        <dbReference type="EMBL" id="RWS17550.1"/>
    </source>
</evidence>
<dbReference type="InterPro" id="IPR036643">
    <property type="entry name" value="RNApol_insert_sf"/>
</dbReference>
<evidence type="ECO:0000313" key="9">
    <source>
        <dbReference type="Proteomes" id="UP000285301"/>
    </source>
</evidence>
<dbReference type="GO" id="GO:0006351">
    <property type="term" value="P:DNA-templated transcription"/>
    <property type="evidence" value="ECO:0007669"/>
    <property type="project" value="InterPro"/>
</dbReference>
<evidence type="ECO:0000256" key="1">
    <source>
        <dbReference type="ARBA" id="ARBA00004123"/>
    </source>
</evidence>
<dbReference type="AlphaFoldDB" id="A0A3S3SN27"/>
<dbReference type="Gene3D" id="2.170.120.12">
    <property type="entry name" value="DNA-directed RNA polymerase, insert domain"/>
    <property type="match status" value="1"/>
</dbReference>
<feature type="domain" description="DNA-directed RNA polymerase RpoA/D/Rpb3-type" evidence="7">
    <location>
        <begin position="48"/>
        <end position="327"/>
    </location>
</feature>
<dbReference type="InterPro" id="IPR022842">
    <property type="entry name" value="RNAP_Rpo3/Rpb3/RPAC1"/>
</dbReference>
<accession>A0A3S3SN27</accession>
<keyword evidence="9" id="KW-1185">Reference proteome</keyword>